<evidence type="ECO:0000256" key="2">
    <source>
        <dbReference type="ARBA" id="ARBA00022803"/>
    </source>
</evidence>
<gene>
    <name evidence="4" type="ORF">B0H16DRAFT_1461851</name>
</gene>
<name>A0AAD7IS35_9AGAR</name>
<dbReference type="Gene3D" id="1.25.40.10">
    <property type="entry name" value="Tetratricopeptide repeat domain"/>
    <property type="match status" value="1"/>
</dbReference>
<evidence type="ECO:0008006" key="6">
    <source>
        <dbReference type="Google" id="ProtNLM"/>
    </source>
</evidence>
<dbReference type="SMART" id="SM00028">
    <property type="entry name" value="TPR"/>
    <property type="match status" value="2"/>
</dbReference>
<dbReference type="GO" id="GO:0051879">
    <property type="term" value="F:Hsp90 protein binding"/>
    <property type="evidence" value="ECO:0007669"/>
    <property type="project" value="TreeGrafter"/>
</dbReference>
<dbReference type="SUPFAM" id="SSF48452">
    <property type="entry name" value="TPR-like"/>
    <property type="match status" value="1"/>
</dbReference>
<comment type="caution">
    <text evidence="4">The sequence shown here is derived from an EMBL/GenBank/DDBJ whole genome shotgun (WGS) entry which is preliminary data.</text>
</comment>
<dbReference type="PANTHER" id="PTHR22904:SF523">
    <property type="entry name" value="STRESS-INDUCED-PHOSPHOPROTEIN 1"/>
    <property type="match status" value="1"/>
</dbReference>
<dbReference type="Proteomes" id="UP001215598">
    <property type="component" value="Unassembled WGS sequence"/>
</dbReference>
<dbReference type="Pfam" id="PF07719">
    <property type="entry name" value="TPR_2"/>
    <property type="match status" value="1"/>
</dbReference>
<dbReference type="PANTHER" id="PTHR22904">
    <property type="entry name" value="TPR REPEAT CONTAINING PROTEIN"/>
    <property type="match status" value="1"/>
</dbReference>
<evidence type="ECO:0000256" key="1">
    <source>
        <dbReference type="ARBA" id="ARBA00022737"/>
    </source>
</evidence>
<sequence length="269" mass="30737">MNEKKSSLTALGRFNFPKYTYLPRTDTESAKPADKGDPPTFKEIERRLQKNQLTHHISLLHASAAHQAERVRAVEAKAKSVELKEKADKAFIDGDFKTAYILLTGCQLLWIENPVYSLNRAAVAIKLKMYHVAATDARIALEKADAAARHGPIKGFNRAKAHYRYGQALFHLGHWDLAQKEYETALELQPGDCEIERGMKELKKIRKAVCTCTCDHHARWVAEQGKVTLGDLFERGELEKAADKVSEELDSDWTIKEWKECVKRMRYRQ</sequence>
<accession>A0AAD7IS35</accession>
<keyword evidence="1" id="KW-0677">Repeat</keyword>
<dbReference type="InterPro" id="IPR019734">
    <property type="entry name" value="TPR_rpt"/>
</dbReference>
<dbReference type="InterPro" id="IPR011990">
    <property type="entry name" value="TPR-like_helical_dom_sf"/>
</dbReference>
<keyword evidence="5" id="KW-1185">Reference proteome</keyword>
<reference evidence="4" key="1">
    <citation type="submission" date="2023-03" db="EMBL/GenBank/DDBJ databases">
        <title>Massive genome expansion in bonnet fungi (Mycena s.s.) driven by repeated elements and novel gene families across ecological guilds.</title>
        <authorList>
            <consortium name="Lawrence Berkeley National Laboratory"/>
            <person name="Harder C.B."/>
            <person name="Miyauchi S."/>
            <person name="Viragh M."/>
            <person name="Kuo A."/>
            <person name="Thoen E."/>
            <person name="Andreopoulos B."/>
            <person name="Lu D."/>
            <person name="Skrede I."/>
            <person name="Drula E."/>
            <person name="Henrissat B."/>
            <person name="Morin E."/>
            <person name="Kohler A."/>
            <person name="Barry K."/>
            <person name="LaButti K."/>
            <person name="Morin E."/>
            <person name="Salamov A."/>
            <person name="Lipzen A."/>
            <person name="Mereny Z."/>
            <person name="Hegedus B."/>
            <person name="Baldrian P."/>
            <person name="Stursova M."/>
            <person name="Weitz H."/>
            <person name="Taylor A."/>
            <person name="Grigoriev I.V."/>
            <person name="Nagy L.G."/>
            <person name="Martin F."/>
            <person name="Kauserud H."/>
        </authorList>
    </citation>
    <scope>NUCLEOTIDE SEQUENCE</scope>
    <source>
        <strain evidence="4">CBHHK182m</strain>
    </source>
</reference>
<feature type="repeat" description="TPR" evidence="3">
    <location>
        <begin position="159"/>
        <end position="192"/>
    </location>
</feature>
<evidence type="ECO:0000313" key="5">
    <source>
        <dbReference type="Proteomes" id="UP001215598"/>
    </source>
</evidence>
<protein>
    <recommendedName>
        <fullName evidence="6">TPR-like protein</fullName>
    </recommendedName>
</protein>
<dbReference type="PROSITE" id="PS50005">
    <property type="entry name" value="TPR"/>
    <property type="match status" value="1"/>
</dbReference>
<organism evidence="4 5">
    <name type="scientific">Mycena metata</name>
    <dbReference type="NCBI Taxonomy" id="1033252"/>
    <lineage>
        <taxon>Eukaryota</taxon>
        <taxon>Fungi</taxon>
        <taxon>Dikarya</taxon>
        <taxon>Basidiomycota</taxon>
        <taxon>Agaricomycotina</taxon>
        <taxon>Agaricomycetes</taxon>
        <taxon>Agaricomycetidae</taxon>
        <taxon>Agaricales</taxon>
        <taxon>Marasmiineae</taxon>
        <taxon>Mycenaceae</taxon>
        <taxon>Mycena</taxon>
    </lineage>
</organism>
<evidence type="ECO:0000313" key="4">
    <source>
        <dbReference type="EMBL" id="KAJ7747760.1"/>
    </source>
</evidence>
<dbReference type="AlphaFoldDB" id="A0AAD7IS35"/>
<keyword evidence="2 3" id="KW-0802">TPR repeat</keyword>
<dbReference type="InterPro" id="IPR013105">
    <property type="entry name" value="TPR_2"/>
</dbReference>
<dbReference type="PROSITE" id="PS50293">
    <property type="entry name" value="TPR_REGION"/>
    <property type="match status" value="1"/>
</dbReference>
<evidence type="ECO:0000256" key="3">
    <source>
        <dbReference type="PROSITE-ProRule" id="PRU00339"/>
    </source>
</evidence>
<dbReference type="EMBL" id="JARKIB010000075">
    <property type="protein sequence ID" value="KAJ7747760.1"/>
    <property type="molecule type" value="Genomic_DNA"/>
</dbReference>
<proteinExistence type="predicted"/>